<dbReference type="RefSeq" id="WP_307122292.1">
    <property type="nucleotide sequence ID" value="NZ_JAUSTM010000018.1"/>
</dbReference>
<name>A0ABT9YT18_9STRE</name>
<dbReference type="Proteomes" id="UP001223079">
    <property type="component" value="Unassembled WGS sequence"/>
</dbReference>
<dbReference type="EMBL" id="JAUSTM010000018">
    <property type="protein sequence ID" value="MDQ0223137.1"/>
    <property type="molecule type" value="Genomic_DNA"/>
</dbReference>
<evidence type="ECO:0000313" key="2">
    <source>
        <dbReference type="EMBL" id="MDQ0223137.1"/>
    </source>
</evidence>
<protein>
    <recommendedName>
        <fullName evidence="1">UPF0246 protein J2S23_001712</fullName>
    </recommendedName>
</protein>
<dbReference type="NCBIfam" id="NF002543">
    <property type="entry name" value="PRK02101.1-4"/>
    <property type="match status" value="1"/>
</dbReference>
<gene>
    <name evidence="2" type="ORF">J2S23_001712</name>
</gene>
<accession>A0ABT9YT18</accession>
<keyword evidence="3" id="KW-1185">Reference proteome</keyword>
<organism evidence="2 3">
    <name type="scientific">Streptococcus moroccensis</name>
    <dbReference type="NCBI Taxonomy" id="1451356"/>
    <lineage>
        <taxon>Bacteria</taxon>
        <taxon>Bacillati</taxon>
        <taxon>Bacillota</taxon>
        <taxon>Bacilli</taxon>
        <taxon>Lactobacillales</taxon>
        <taxon>Streptococcaceae</taxon>
        <taxon>Streptococcus</taxon>
    </lineage>
</organism>
<reference evidence="2 3" key="1">
    <citation type="submission" date="2023-07" db="EMBL/GenBank/DDBJ databases">
        <title>Genomic Encyclopedia of Type Strains, Phase IV (KMG-IV): sequencing the most valuable type-strain genomes for metagenomic binning, comparative biology and taxonomic classification.</title>
        <authorList>
            <person name="Goeker M."/>
        </authorList>
    </citation>
    <scope>NUCLEOTIDE SEQUENCE [LARGE SCALE GENOMIC DNA]</scope>
    <source>
        <strain evidence="2 3">DSM 105143</strain>
    </source>
</reference>
<dbReference type="HAMAP" id="MF_00652">
    <property type="entry name" value="UPF0246"/>
    <property type="match status" value="1"/>
</dbReference>
<dbReference type="PANTHER" id="PTHR30283">
    <property type="entry name" value="PEROXIDE STRESS RESPONSE PROTEIN YAAA"/>
    <property type="match status" value="1"/>
</dbReference>
<dbReference type="InterPro" id="IPR005583">
    <property type="entry name" value="YaaA"/>
</dbReference>
<evidence type="ECO:0000313" key="3">
    <source>
        <dbReference type="Proteomes" id="UP001223079"/>
    </source>
</evidence>
<comment type="similarity">
    <text evidence="1">Belongs to the UPF0246 family.</text>
</comment>
<sequence length="241" mass="27907">MKILLPTAKELNTDLPGYQMEALDERTEAIVQTLSFLSSTDLQRHYKIKPEAVEQEADHWSRLAKGQAQSYPAWQLFDGLMYRQMKRENLSDGQIRYLNEHVFITSALYGVINVFEPIAPHRLDFLMGFKVNGQSLKNYWHEQYDQAVAEDDLLISLLSNEFETVFSKTTQEKMVKLIFMEERDGQLKTHSTISKKARGRCLNALVDNQVTTVSDIKSLVFEGFRYQADLSKEKELVFVKK</sequence>
<dbReference type="PANTHER" id="PTHR30283:SF4">
    <property type="entry name" value="PEROXIDE STRESS RESISTANCE PROTEIN YAAA"/>
    <property type="match status" value="1"/>
</dbReference>
<comment type="caution">
    <text evidence="2">The sequence shown here is derived from an EMBL/GenBank/DDBJ whole genome shotgun (WGS) entry which is preliminary data.</text>
</comment>
<evidence type="ECO:0000256" key="1">
    <source>
        <dbReference type="HAMAP-Rule" id="MF_00652"/>
    </source>
</evidence>
<dbReference type="Pfam" id="PF03883">
    <property type="entry name" value="H2O2_YaaD"/>
    <property type="match status" value="1"/>
</dbReference>
<proteinExistence type="inferred from homology"/>